<dbReference type="InterPro" id="IPR037185">
    <property type="entry name" value="EmrE-like"/>
</dbReference>
<dbReference type="InterPro" id="IPR050638">
    <property type="entry name" value="AA-Vitamin_Transporters"/>
</dbReference>
<feature type="transmembrane region" description="Helical" evidence="7">
    <location>
        <begin position="125"/>
        <end position="146"/>
    </location>
</feature>
<organism evidence="9 10">
    <name type="scientific">Aeribacillus pallidus</name>
    <dbReference type="NCBI Taxonomy" id="33936"/>
    <lineage>
        <taxon>Bacteria</taxon>
        <taxon>Bacillati</taxon>
        <taxon>Bacillota</taxon>
        <taxon>Bacilli</taxon>
        <taxon>Bacillales</taxon>
        <taxon>Bacillaceae</taxon>
        <taxon>Aeribacillus</taxon>
    </lineage>
</organism>
<comment type="similarity">
    <text evidence="2">Belongs to the EamA transporter family.</text>
</comment>
<dbReference type="RefSeq" id="WP_063389648.1">
    <property type="nucleotide sequence ID" value="NZ_LWBR01000079.1"/>
</dbReference>
<dbReference type="PANTHER" id="PTHR32322:SF18">
    <property type="entry name" value="S-ADENOSYLMETHIONINE_S-ADENOSYLHOMOCYSTEINE TRANSPORTER"/>
    <property type="match status" value="1"/>
</dbReference>
<evidence type="ECO:0000256" key="3">
    <source>
        <dbReference type="ARBA" id="ARBA00022475"/>
    </source>
</evidence>
<gene>
    <name evidence="9" type="ORF">AZI98_18130</name>
</gene>
<feature type="domain" description="EamA" evidence="8">
    <location>
        <begin position="154"/>
        <end position="287"/>
    </location>
</feature>
<feature type="transmembrane region" description="Helical" evidence="7">
    <location>
        <begin position="245"/>
        <end position="265"/>
    </location>
</feature>
<keyword evidence="3" id="KW-1003">Cell membrane</keyword>
<keyword evidence="5 7" id="KW-1133">Transmembrane helix</keyword>
<dbReference type="SUPFAM" id="SSF103481">
    <property type="entry name" value="Multidrug resistance efflux transporter EmrE"/>
    <property type="match status" value="2"/>
</dbReference>
<evidence type="ECO:0000256" key="2">
    <source>
        <dbReference type="ARBA" id="ARBA00007362"/>
    </source>
</evidence>
<dbReference type="InterPro" id="IPR000620">
    <property type="entry name" value="EamA_dom"/>
</dbReference>
<sequence length="309" mass="34359">MKEYQFPVPPIFILLIGVISISFSSIFVKWSDAPASILGMYRLLFTVIVMLPFLPWKKIKTGAINIQWKDWIQLLLSGIFLGFHFLFWMDSLRYTTVASSMIITTLEPVFVMIGAYFIFKERTNLIGIVSIFIAVSGSIIIAWGDINLSTKALYGDFLSLAGTLAVAIHMLFGQELCKKIPTSIYSFCVFFIGGFVLLIYNLSYEVPLIHYSVHDWGIFVLLALVPNIFGHVLFNWLLKYLDATTISMSILGEPIGAIILAYLFLGEATSISQMIGGALSLIGVSMFLKNKGLSNKELTTNASVKSANT</sequence>
<protein>
    <submittedName>
        <fullName evidence="9">Multidrug transporter</fullName>
    </submittedName>
</protein>
<dbReference type="Pfam" id="PF00892">
    <property type="entry name" value="EamA"/>
    <property type="match status" value="2"/>
</dbReference>
<feature type="transmembrane region" description="Helical" evidence="7">
    <location>
        <begin position="12"/>
        <end position="31"/>
    </location>
</feature>
<feature type="transmembrane region" description="Helical" evidence="7">
    <location>
        <begin position="184"/>
        <end position="204"/>
    </location>
</feature>
<feature type="domain" description="EamA" evidence="8">
    <location>
        <begin position="11"/>
        <end position="142"/>
    </location>
</feature>
<evidence type="ECO:0000256" key="5">
    <source>
        <dbReference type="ARBA" id="ARBA00022989"/>
    </source>
</evidence>
<feature type="transmembrane region" description="Helical" evidence="7">
    <location>
        <begin position="68"/>
        <end position="88"/>
    </location>
</feature>
<keyword evidence="4 7" id="KW-0812">Transmembrane</keyword>
<dbReference type="OrthoDB" id="9790852at2"/>
<feature type="transmembrane region" description="Helical" evidence="7">
    <location>
        <begin position="216"/>
        <end position="238"/>
    </location>
</feature>
<keyword evidence="10" id="KW-1185">Reference proteome</keyword>
<evidence type="ECO:0000256" key="6">
    <source>
        <dbReference type="ARBA" id="ARBA00023136"/>
    </source>
</evidence>
<dbReference type="GO" id="GO:0005886">
    <property type="term" value="C:plasma membrane"/>
    <property type="evidence" value="ECO:0007669"/>
    <property type="project" value="UniProtKB-SubCell"/>
</dbReference>
<dbReference type="AlphaFoldDB" id="A0A161XZ99"/>
<name>A0A161XZ99_9BACI</name>
<feature type="transmembrane region" description="Helical" evidence="7">
    <location>
        <begin position="37"/>
        <end position="56"/>
    </location>
</feature>
<evidence type="ECO:0000259" key="8">
    <source>
        <dbReference type="Pfam" id="PF00892"/>
    </source>
</evidence>
<comment type="caution">
    <text evidence="9">The sequence shown here is derived from an EMBL/GenBank/DDBJ whole genome shotgun (WGS) entry which is preliminary data.</text>
</comment>
<feature type="transmembrane region" description="Helical" evidence="7">
    <location>
        <begin position="152"/>
        <end position="172"/>
    </location>
</feature>
<dbReference type="STRING" id="33936.AZI98_18130"/>
<evidence type="ECO:0000256" key="1">
    <source>
        <dbReference type="ARBA" id="ARBA00004651"/>
    </source>
</evidence>
<dbReference type="Proteomes" id="UP000076476">
    <property type="component" value="Unassembled WGS sequence"/>
</dbReference>
<keyword evidence="6 7" id="KW-0472">Membrane</keyword>
<feature type="transmembrane region" description="Helical" evidence="7">
    <location>
        <begin position="94"/>
        <end position="118"/>
    </location>
</feature>
<evidence type="ECO:0000256" key="7">
    <source>
        <dbReference type="SAM" id="Phobius"/>
    </source>
</evidence>
<proteinExistence type="inferred from homology"/>
<comment type="subcellular location">
    <subcellularLocation>
        <location evidence="1">Cell membrane</location>
        <topology evidence="1">Multi-pass membrane protein</topology>
    </subcellularLocation>
</comment>
<evidence type="ECO:0000313" key="9">
    <source>
        <dbReference type="EMBL" id="KZN94622.1"/>
    </source>
</evidence>
<evidence type="ECO:0000256" key="4">
    <source>
        <dbReference type="ARBA" id="ARBA00022692"/>
    </source>
</evidence>
<dbReference type="PANTHER" id="PTHR32322">
    <property type="entry name" value="INNER MEMBRANE TRANSPORTER"/>
    <property type="match status" value="1"/>
</dbReference>
<reference evidence="9 10" key="1">
    <citation type="submission" date="2016-04" db="EMBL/GenBank/DDBJ databases">
        <title>Draft genome sequence of Aeribacillus pallidus 8m3 from petroleum reservoir.</title>
        <authorList>
            <person name="Poltaraus A.B."/>
            <person name="Nazina T.N."/>
            <person name="Tourova T.P."/>
            <person name="Malakho S.M."/>
            <person name="Korshunova A.V."/>
            <person name="Sokolova D.S."/>
        </authorList>
    </citation>
    <scope>NUCLEOTIDE SEQUENCE [LARGE SCALE GENOMIC DNA]</scope>
    <source>
        <strain evidence="9 10">8m3</strain>
    </source>
</reference>
<accession>A0A161XZ99</accession>
<dbReference type="EMBL" id="LWBR01000079">
    <property type="protein sequence ID" value="KZN94622.1"/>
    <property type="molecule type" value="Genomic_DNA"/>
</dbReference>
<dbReference type="GeneID" id="301125920"/>
<evidence type="ECO:0000313" key="10">
    <source>
        <dbReference type="Proteomes" id="UP000076476"/>
    </source>
</evidence>